<evidence type="ECO:0000313" key="1">
    <source>
        <dbReference type="EMBL" id="CAH1424753.1"/>
    </source>
</evidence>
<comment type="caution">
    <text evidence="1">The sequence shown here is derived from an EMBL/GenBank/DDBJ whole genome shotgun (WGS) entry which is preliminary data.</text>
</comment>
<accession>A0AAU9MVU6</accession>
<sequence length="126" mass="14515">MRFCFPNPNLIREGTRVTSCSSHLAVEKHRSVKYLEVEGGCYKAYIFMRGYSRWNSRQALQVVKQVFPQDDAVKPSLVIVYFGGNDSVLPDPDGLSSQFLMYHLMNLFETCGTFLPIYRAFRRPHA</sequence>
<name>A0AAU9MVU6_9ASTR</name>
<organism evidence="1 2">
    <name type="scientific">Lactuca virosa</name>
    <dbReference type="NCBI Taxonomy" id="75947"/>
    <lineage>
        <taxon>Eukaryota</taxon>
        <taxon>Viridiplantae</taxon>
        <taxon>Streptophyta</taxon>
        <taxon>Embryophyta</taxon>
        <taxon>Tracheophyta</taxon>
        <taxon>Spermatophyta</taxon>
        <taxon>Magnoliopsida</taxon>
        <taxon>eudicotyledons</taxon>
        <taxon>Gunneridae</taxon>
        <taxon>Pentapetalae</taxon>
        <taxon>asterids</taxon>
        <taxon>campanulids</taxon>
        <taxon>Asterales</taxon>
        <taxon>Asteraceae</taxon>
        <taxon>Cichorioideae</taxon>
        <taxon>Cichorieae</taxon>
        <taxon>Lactucinae</taxon>
        <taxon>Lactuca</taxon>
    </lineage>
</organism>
<evidence type="ECO:0000313" key="2">
    <source>
        <dbReference type="Proteomes" id="UP001157418"/>
    </source>
</evidence>
<dbReference type="InterPro" id="IPR045136">
    <property type="entry name" value="Iah1-like"/>
</dbReference>
<reference evidence="1 2" key="1">
    <citation type="submission" date="2022-01" db="EMBL/GenBank/DDBJ databases">
        <authorList>
            <person name="Xiong W."/>
            <person name="Schranz E."/>
        </authorList>
    </citation>
    <scope>NUCLEOTIDE SEQUENCE [LARGE SCALE GENOMIC DNA]</scope>
</reference>
<dbReference type="Gene3D" id="3.40.50.1110">
    <property type="entry name" value="SGNH hydrolase"/>
    <property type="match status" value="1"/>
</dbReference>
<evidence type="ECO:0008006" key="3">
    <source>
        <dbReference type="Google" id="ProtNLM"/>
    </source>
</evidence>
<dbReference type="EMBL" id="CAKMRJ010001879">
    <property type="protein sequence ID" value="CAH1424753.1"/>
    <property type="molecule type" value="Genomic_DNA"/>
</dbReference>
<dbReference type="PANTHER" id="PTHR14209">
    <property type="entry name" value="ISOAMYL ACETATE-HYDROLYZING ESTERASE 1"/>
    <property type="match status" value="1"/>
</dbReference>
<dbReference type="PANTHER" id="PTHR14209:SF10">
    <property type="entry name" value="SGNH HYDROLASE-TYPE ESTERASE DOMAIN-CONTAINING PROTEIN"/>
    <property type="match status" value="1"/>
</dbReference>
<dbReference type="SUPFAM" id="SSF52266">
    <property type="entry name" value="SGNH hydrolase"/>
    <property type="match status" value="1"/>
</dbReference>
<dbReference type="InterPro" id="IPR036514">
    <property type="entry name" value="SGNH_hydro_sf"/>
</dbReference>
<gene>
    <name evidence="1" type="ORF">LVIROSA_LOCUS11936</name>
</gene>
<protein>
    <recommendedName>
        <fullName evidence="3">SGNH hydrolase-type esterase domain-containing protein</fullName>
    </recommendedName>
</protein>
<dbReference type="Proteomes" id="UP001157418">
    <property type="component" value="Unassembled WGS sequence"/>
</dbReference>
<keyword evidence="2" id="KW-1185">Reference proteome</keyword>
<dbReference type="AlphaFoldDB" id="A0AAU9MVU6"/>
<proteinExistence type="predicted"/>